<keyword evidence="4" id="KW-0520">NAD</keyword>
<dbReference type="SUPFAM" id="SSF50129">
    <property type="entry name" value="GroES-like"/>
    <property type="match status" value="2"/>
</dbReference>
<reference evidence="6" key="1">
    <citation type="submission" date="2019-09" db="EMBL/GenBank/DDBJ databases">
        <title>Characterisation of the sponge microbiome using genome-centric metagenomics.</title>
        <authorList>
            <person name="Engelberts J.P."/>
            <person name="Robbins S.J."/>
            <person name="De Goeij J.M."/>
            <person name="Aranda M."/>
            <person name="Bell S.C."/>
            <person name="Webster N.S."/>
        </authorList>
    </citation>
    <scope>NUCLEOTIDE SEQUENCE</scope>
    <source>
        <strain evidence="6">SB0664_bin_27</strain>
    </source>
</reference>
<dbReference type="SUPFAM" id="SSF51735">
    <property type="entry name" value="NAD(P)-binding Rossmann-fold domains"/>
    <property type="match status" value="1"/>
</dbReference>
<dbReference type="GO" id="GO:0046294">
    <property type="term" value="P:formaldehyde catabolic process"/>
    <property type="evidence" value="ECO:0007669"/>
    <property type="project" value="TreeGrafter"/>
</dbReference>
<dbReference type="InterPro" id="IPR011032">
    <property type="entry name" value="GroES-like_sf"/>
</dbReference>
<dbReference type="Pfam" id="PF00107">
    <property type="entry name" value="ADH_zinc_N"/>
    <property type="match status" value="1"/>
</dbReference>
<dbReference type="InterPro" id="IPR036291">
    <property type="entry name" value="NAD(P)-bd_dom_sf"/>
</dbReference>
<dbReference type="InterPro" id="IPR013149">
    <property type="entry name" value="ADH-like_C"/>
</dbReference>
<dbReference type="Pfam" id="PF08240">
    <property type="entry name" value="ADH_N"/>
    <property type="match status" value="1"/>
</dbReference>
<evidence type="ECO:0000256" key="1">
    <source>
        <dbReference type="ARBA" id="ARBA00001947"/>
    </source>
</evidence>
<dbReference type="AlphaFoldDB" id="A0A6B0YZV6"/>
<dbReference type="GO" id="GO:0008270">
    <property type="term" value="F:zinc ion binding"/>
    <property type="evidence" value="ECO:0007669"/>
    <property type="project" value="TreeGrafter"/>
</dbReference>
<dbReference type="Gene3D" id="3.90.180.10">
    <property type="entry name" value="Medium-chain alcohol dehydrogenases, catalytic domain"/>
    <property type="match status" value="1"/>
</dbReference>
<comment type="cofactor">
    <cofactor evidence="1">
        <name>Zn(2+)</name>
        <dbReference type="ChEBI" id="CHEBI:29105"/>
    </cofactor>
</comment>
<protein>
    <submittedName>
        <fullName evidence="6">Zn-dependent alcohol dehydrogenase</fullName>
    </submittedName>
</protein>
<dbReference type="EMBL" id="VXRG01000185">
    <property type="protein sequence ID" value="MXY96011.1"/>
    <property type="molecule type" value="Genomic_DNA"/>
</dbReference>
<dbReference type="PANTHER" id="PTHR43880">
    <property type="entry name" value="ALCOHOL DEHYDROGENASE"/>
    <property type="match status" value="1"/>
</dbReference>
<keyword evidence="3" id="KW-0862">Zinc</keyword>
<dbReference type="FunFam" id="3.40.50.720:FF:000003">
    <property type="entry name" value="S-(hydroxymethyl)glutathione dehydrogenase"/>
    <property type="match status" value="1"/>
</dbReference>
<evidence type="ECO:0000259" key="5">
    <source>
        <dbReference type="SMART" id="SM00829"/>
    </source>
</evidence>
<dbReference type="GO" id="GO:0051903">
    <property type="term" value="F:S-(hydroxymethyl)glutathione dehydrogenase [NAD(P)+] activity"/>
    <property type="evidence" value="ECO:0007669"/>
    <property type="project" value="TreeGrafter"/>
</dbReference>
<evidence type="ECO:0000256" key="3">
    <source>
        <dbReference type="ARBA" id="ARBA00022833"/>
    </source>
</evidence>
<keyword evidence="2" id="KW-0479">Metal-binding</keyword>
<gene>
    <name evidence="6" type="ORF">F4Y42_21430</name>
</gene>
<sequence length="359" mass="37706">MKVKAAVLYEVNQPIVVEEVDVDGPKAGEVLIKIAATGVCHSCYSVITGKEKWPLPAVLGDEGAGVVEAVGSGVSLVKPGDHVVLSISPACGQCIYCVRGYASLCRKAAQMKERPPRYSKNGKGIYQFTVASFAEYTVVPQEAAVPIDQDLPLDKAALCGCSVVSGVGSVANTAEVKLGSSVVVFGAGGIGLNAIQGAALSGAAQIIAVDLVEAKLEMARQFGATHTINASNGDPISEIHALTEGLGADYAIEAIGTNVTYEQAIRAIRPRGKAILIGLPQSEPICLEPQLLMNGERIIMGSALGSTRMRYDVPRLISLYRAGKLKLDELITQTYPLEAVNEAFEDMLNGKVARGVIQL</sequence>
<dbReference type="PANTHER" id="PTHR43880:SF12">
    <property type="entry name" value="ALCOHOL DEHYDROGENASE CLASS-3"/>
    <property type="match status" value="1"/>
</dbReference>
<accession>A0A6B0YZV6</accession>
<dbReference type="CDD" id="cd08279">
    <property type="entry name" value="Zn_ADH_class_III"/>
    <property type="match status" value="1"/>
</dbReference>
<dbReference type="InterPro" id="IPR020843">
    <property type="entry name" value="ER"/>
</dbReference>
<dbReference type="GO" id="GO:0005829">
    <property type="term" value="C:cytosol"/>
    <property type="evidence" value="ECO:0007669"/>
    <property type="project" value="TreeGrafter"/>
</dbReference>
<dbReference type="InterPro" id="IPR013154">
    <property type="entry name" value="ADH-like_N"/>
</dbReference>
<feature type="domain" description="Enoyl reductase (ER)" evidence="5">
    <location>
        <begin position="10"/>
        <end position="357"/>
    </location>
</feature>
<evidence type="ECO:0000313" key="6">
    <source>
        <dbReference type="EMBL" id="MXY96011.1"/>
    </source>
</evidence>
<comment type="caution">
    <text evidence="6">The sequence shown here is derived from an EMBL/GenBank/DDBJ whole genome shotgun (WGS) entry which is preliminary data.</text>
</comment>
<organism evidence="6">
    <name type="scientific">Caldilineaceae bacterium SB0664_bin_27</name>
    <dbReference type="NCBI Taxonomy" id="2605260"/>
    <lineage>
        <taxon>Bacteria</taxon>
        <taxon>Bacillati</taxon>
        <taxon>Chloroflexota</taxon>
        <taxon>Caldilineae</taxon>
        <taxon>Caldilineales</taxon>
        <taxon>Caldilineaceae</taxon>
    </lineage>
</organism>
<proteinExistence type="predicted"/>
<dbReference type="Gene3D" id="3.40.50.720">
    <property type="entry name" value="NAD(P)-binding Rossmann-like Domain"/>
    <property type="match status" value="1"/>
</dbReference>
<name>A0A6B0YZV6_9CHLR</name>
<evidence type="ECO:0000256" key="2">
    <source>
        <dbReference type="ARBA" id="ARBA00022723"/>
    </source>
</evidence>
<dbReference type="SMART" id="SM00829">
    <property type="entry name" value="PKS_ER"/>
    <property type="match status" value="1"/>
</dbReference>
<evidence type="ECO:0000256" key="4">
    <source>
        <dbReference type="ARBA" id="ARBA00023027"/>
    </source>
</evidence>